<feature type="region of interest" description="Disordered" evidence="1">
    <location>
        <begin position="1"/>
        <end position="64"/>
    </location>
</feature>
<evidence type="ECO:0000313" key="2">
    <source>
        <dbReference type="EMBL" id="KKM86078.1"/>
    </source>
</evidence>
<dbReference type="EMBL" id="LAZR01007312">
    <property type="protein sequence ID" value="KKM86078.1"/>
    <property type="molecule type" value="Genomic_DNA"/>
</dbReference>
<evidence type="ECO:0000256" key="1">
    <source>
        <dbReference type="SAM" id="MobiDB-lite"/>
    </source>
</evidence>
<sequence>MATAKKKKTAKRSTRRKAPKPPTPEELDVTDPRRKLSKEERQSLTPEQKKARRQAARDARGPAKVQIGAQLAKLETRLGKIVARLADSDASEAGETFIKALRVLRSDVAELSDDWKPSRARGPVTSRFVEKQKVVLKEKKRAQYEGLLDGEFEFTVKKVVKRQVLCWNKKTGKLVFRQSDLELATA</sequence>
<comment type="caution">
    <text evidence="2">The sequence shown here is derived from an EMBL/GenBank/DDBJ whole genome shotgun (WGS) entry which is preliminary data.</text>
</comment>
<gene>
    <name evidence="2" type="ORF">LCGC14_1282620</name>
</gene>
<protein>
    <submittedName>
        <fullName evidence="2">Uncharacterized protein</fullName>
    </submittedName>
</protein>
<organism evidence="2">
    <name type="scientific">marine sediment metagenome</name>
    <dbReference type="NCBI Taxonomy" id="412755"/>
    <lineage>
        <taxon>unclassified sequences</taxon>
        <taxon>metagenomes</taxon>
        <taxon>ecological metagenomes</taxon>
    </lineage>
</organism>
<reference evidence="2" key="1">
    <citation type="journal article" date="2015" name="Nature">
        <title>Complex archaea that bridge the gap between prokaryotes and eukaryotes.</title>
        <authorList>
            <person name="Spang A."/>
            <person name="Saw J.H."/>
            <person name="Jorgensen S.L."/>
            <person name="Zaremba-Niedzwiedzka K."/>
            <person name="Martijn J."/>
            <person name="Lind A.E."/>
            <person name="van Eijk R."/>
            <person name="Schleper C."/>
            <person name="Guy L."/>
            <person name="Ettema T.J."/>
        </authorList>
    </citation>
    <scope>NUCLEOTIDE SEQUENCE</scope>
</reference>
<accession>A0A0F9KWH8</accession>
<name>A0A0F9KWH8_9ZZZZ</name>
<feature type="compositionally biased region" description="Basic and acidic residues" evidence="1">
    <location>
        <begin position="30"/>
        <end position="42"/>
    </location>
</feature>
<feature type="compositionally biased region" description="Basic residues" evidence="1">
    <location>
        <begin position="1"/>
        <end position="19"/>
    </location>
</feature>
<proteinExistence type="predicted"/>
<dbReference type="AlphaFoldDB" id="A0A0F9KWH8"/>